<evidence type="ECO:0000313" key="3">
    <source>
        <dbReference type="Proteomes" id="UP001558474"/>
    </source>
</evidence>
<sequence length="91" mass="10076">MIDEDSLAGKVLQLHRQGFVTGAIAMRLSVDSTFVRRIVRTHLEAVAEASKPHYDSKAERQRAEARNRAQAKVAKAQKAYDEAKAALAELD</sequence>
<dbReference type="EMBL" id="JBDLOU010000013">
    <property type="protein sequence ID" value="MEX3738271.1"/>
    <property type="molecule type" value="Genomic_DNA"/>
</dbReference>
<reference evidence="2 3" key="1">
    <citation type="submission" date="2024-04" db="EMBL/GenBank/DDBJ databases">
        <title>Genomic Markers of Mycobacteria.</title>
        <authorList>
            <person name="Soliman M.S."/>
            <person name="Elkholy A."/>
            <person name="Soliman N.S."/>
            <person name="Abbas A."/>
            <person name="Khayrat S."/>
            <person name="Shawky S."/>
        </authorList>
    </citation>
    <scope>NUCLEOTIDE SEQUENCE [LARGE SCALE GENOMIC DNA]</scope>
    <source>
        <strain evidence="2 3">Egy-CU-AM5</strain>
    </source>
</reference>
<dbReference type="RefSeq" id="WP_368572771.1">
    <property type="nucleotide sequence ID" value="NZ_JBDLOU010000013.1"/>
</dbReference>
<gene>
    <name evidence="2" type="ORF">ABFW12_08480</name>
</gene>
<feature type="compositionally biased region" description="Basic and acidic residues" evidence="1">
    <location>
        <begin position="49"/>
        <end position="67"/>
    </location>
</feature>
<proteinExistence type="predicted"/>
<protein>
    <submittedName>
        <fullName evidence="2">Uncharacterized protein</fullName>
    </submittedName>
</protein>
<accession>A0ABV3VA19</accession>
<evidence type="ECO:0000313" key="2">
    <source>
        <dbReference type="EMBL" id="MEX3738271.1"/>
    </source>
</evidence>
<evidence type="ECO:0000256" key="1">
    <source>
        <dbReference type="SAM" id="MobiDB-lite"/>
    </source>
</evidence>
<keyword evidence="3" id="KW-1185">Reference proteome</keyword>
<feature type="region of interest" description="Disordered" evidence="1">
    <location>
        <begin position="49"/>
        <end position="70"/>
    </location>
</feature>
<name>A0ABV3VA19_9MYCO</name>
<comment type="caution">
    <text evidence="2">The sequence shown here is derived from an EMBL/GenBank/DDBJ whole genome shotgun (WGS) entry which is preliminary data.</text>
</comment>
<organism evidence="2 3">
    <name type="scientific">Mycolicibacterium porcinum</name>
    <dbReference type="NCBI Taxonomy" id="39693"/>
    <lineage>
        <taxon>Bacteria</taxon>
        <taxon>Bacillati</taxon>
        <taxon>Actinomycetota</taxon>
        <taxon>Actinomycetes</taxon>
        <taxon>Mycobacteriales</taxon>
        <taxon>Mycobacteriaceae</taxon>
        <taxon>Mycolicibacterium</taxon>
    </lineage>
</organism>
<dbReference type="Proteomes" id="UP001558474">
    <property type="component" value="Unassembled WGS sequence"/>
</dbReference>